<evidence type="ECO:0000313" key="5">
    <source>
        <dbReference type="EMBL" id="KXS33807.1"/>
    </source>
</evidence>
<dbReference type="GO" id="GO:0051536">
    <property type="term" value="F:iron-sulfur cluster binding"/>
    <property type="evidence" value="ECO:0007669"/>
    <property type="project" value="UniProtKB-KW"/>
</dbReference>
<evidence type="ECO:0000256" key="2">
    <source>
        <dbReference type="ARBA" id="ARBA00023004"/>
    </source>
</evidence>
<reference evidence="5 6" key="1">
    <citation type="submission" date="2016-02" db="EMBL/GenBank/DDBJ databases">
        <authorList>
            <person name="Wen L."/>
            <person name="He K."/>
            <person name="Yang H."/>
        </authorList>
    </citation>
    <scope>NUCLEOTIDE SEQUENCE [LARGE SCALE GENOMIC DNA]</scope>
    <source>
        <strain evidence="5">ShG14-8</strain>
    </source>
</reference>
<dbReference type="SMART" id="SM00729">
    <property type="entry name" value="Elp3"/>
    <property type="match status" value="1"/>
</dbReference>
<dbReference type="PANTHER" id="PTHR43432">
    <property type="entry name" value="SLR0285 PROTEIN"/>
    <property type="match status" value="1"/>
</dbReference>
<accession>A0A139BXR3</accession>
<protein>
    <submittedName>
        <fullName evidence="5">Radical SAM domain protein</fullName>
    </submittedName>
</protein>
<reference evidence="5 6" key="2">
    <citation type="submission" date="2016-03" db="EMBL/GenBank/DDBJ databases">
        <title>New uncultured bacterium of the family Gallionellaceae from acid mine drainage: description and reconstruction of genome based on metagenomic analysis of microbial community.</title>
        <authorList>
            <person name="Kadnikov V."/>
            <person name="Ivasenko D."/>
            <person name="Beletsky A."/>
            <person name="Mardanov A."/>
            <person name="Danilova E."/>
            <person name="Pimenov N."/>
            <person name="Karnachuk O."/>
            <person name="Ravin N."/>
        </authorList>
    </citation>
    <scope>NUCLEOTIDE SEQUENCE [LARGE SCALE GENOMIC DNA]</scope>
    <source>
        <strain evidence="5">ShG14-8</strain>
    </source>
</reference>
<dbReference type="InterPro" id="IPR007197">
    <property type="entry name" value="rSAM"/>
</dbReference>
<feature type="domain" description="Elp3/MiaA/NifB-like radical SAM core" evidence="4">
    <location>
        <begin position="69"/>
        <end position="294"/>
    </location>
</feature>
<dbReference type="SFLD" id="SFLDS00029">
    <property type="entry name" value="Radical_SAM"/>
    <property type="match status" value="1"/>
</dbReference>
<dbReference type="CDD" id="cd01335">
    <property type="entry name" value="Radical_SAM"/>
    <property type="match status" value="1"/>
</dbReference>
<dbReference type="EMBL" id="LSLI01000001">
    <property type="protein sequence ID" value="KXS33807.1"/>
    <property type="molecule type" value="Genomic_DNA"/>
</dbReference>
<dbReference type="SFLD" id="SFLDG01084">
    <property type="entry name" value="Uncharacterised_Radical_SAM_Su"/>
    <property type="match status" value="1"/>
</dbReference>
<dbReference type="InterPro" id="IPR006638">
    <property type="entry name" value="Elp3/MiaA/NifB-like_rSAM"/>
</dbReference>
<comment type="caution">
    <text evidence="5">The sequence shown here is derived from an EMBL/GenBank/DDBJ whole genome shotgun (WGS) entry which is preliminary data.</text>
</comment>
<keyword evidence="2" id="KW-0408">Iron</keyword>
<keyword evidence="1" id="KW-0479">Metal-binding</keyword>
<name>A0A139BXR3_9PROT</name>
<dbReference type="NCBIfam" id="NF033668">
    <property type="entry name" value="rSAM_PA0069"/>
    <property type="match status" value="1"/>
</dbReference>
<dbReference type="AlphaFoldDB" id="A0A139BXR3"/>
<dbReference type="InterPro" id="IPR058240">
    <property type="entry name" value="rSAM_sf"/>
</dbReference>
<gene>
    <name evidence="5" type="ORF">AWT59_0022</name>
</gene>
<evidence type="ECO:0000259" key="4">
    <source>
        <dbReference type="SMART" id="SM00729"/>
    </source>
</evidence>
<evidence type="ECO:0000313" key="6">
    <source>
        <dbReference type="Proteomes" id="UP000070578"/>
    </source>
</evidence>
<organism evidence="5 6">
    <name type="scientific">Candidatus Gallionella acididurans</name>
    <dbReference type="NCBI Taxonomy" id="1796491"/>
    <lineage>
        <taxon>Bacteria</taxon>
        <taxon>Pseudomonadati</taxon>
        <taxon>Pseudomonadota</taxon>
        <taxon>Betaproteobacteria</taxon>
        <taxon>Nitrosomonadales</taxon>
        <taxon>Gallionellaceae</taxon>
        <taxon>Gallionella</taxon>
    </lineage>
</organism>
<keyword evidence="3" id="KW-0411">Iron-sulfur</keyword>
<dbReference type="PANTHER" id="PTHR43432:SF3">
    <property type="entry name" value="SLR0285 PROTEIN"/>
    <property type="match status" value="1"/>
</dbReference>
<dbReference type="GO" id="GO:0003824">
    <property type="term" value="F:catalytic activity"/>
    <property type="evidence" value="ECO:0007669"/>
    <property type="project" value="InterPro"/>
</dbReference>
<dbReference type="Proteomes" id="UP000070578">
    <property type="component" value="Unassembled WGS sequence"/>
</dbReference>
<evidence type="ECO:0000256" key="1">
    <source>
        <dbReference type="ARBA" id="ARBA00022723"/>
    </source>
</evidence>
<evidence type="ECO:0000256" key="3">
    <source>
        <dbReference type="ARBA" id="ARBA00023014"/>
    </source>
</evidence>
<dbReference type="PATRIC" id="fig|1796491.3.peg.24"/>
<dbReference type="Pfam" id="PF04055">
    <property type="entry name" value="Radical_SAM"/>
    <property type="match status" value="1"/>
</dbReference>
<dbReference type="Gene3D" id="3.80.30.30">
    <property type="match status" value="1"/>
</dbReference>
<sequence>MGGNQVKHEATKGRGATLQIEGHFESVARERVDDGWGMADEELPPFKTTVTIDSAKSVIQRNDSPDLPFSLSLNAYRGCEHGCIYCYARPSHAYLNLSPGLDFETQLFAKPDAAKLLRAELAKPSYRCSPIALGSNTDPYQPIERDWQITRQILEVLAEHKHPVSIVTKSALIERDLDLLTRLARDDLVQVYISVTTLDAGLARHMEPRAASPRRRLQAIRMLNEAGVPCGVMVAPVIPFLTDAELEQVLQAAHQHGARSAGYALLRLPYELKDLFRDWLATHYPLKAGHVMSRMREMRGGRDNDPEFGSRFRGNGLFADLLAQRFSKACGRLGFNLEDRPLVTGLFKPPSRNGQIDLF</sequence>
<dbReference type="InterPro" id="IPR040086">
    <property type="entry name" value="MJ0683-like"/>
</dbReference>
<dbReference type="GO" id="GO:0046872">
    <property type="term" value="F:metal ion binding"/>
    <property type="evidence" value="ECO:0007669"/>
    <property type="project" value="UniProtKB-KW"/>
</dbReference>
<dbReference type="SUPFAM" id="SSF102114">
    <property type="entry name" value="Radical SAM enzymes"/>
    <property type="match status" value="1"/>
</dbReference>
<proteinExistence type="predicted"/>